<feature type="domain" description="Coenzyme Q-binding protein COQ10 START" evidence="1">
    <location>
        <begin position="25"/>
        <end position="149"/>
    </location>
</feature>
<dbReference type="PANTHER" id="PTHR12901">
    <property type="entry name" value="SPERM PROTEIN HOMOLOG"/>
    <property type="match status" value="1"/>
</dbReference>
<dbReference type="InterPro" id="IPR044996">
    <property type="entry name" value="COQ10-like"/>
</dbReference>
<keyword evidence="3" id="KW-0830">Ubiquinone</keyword>
<dbReference type="Pfam" id="PF03364">
    <property type="entry name" value="Polyketide_cyc"/>
    <property type="match status" value="1"/>
</dbReference>
<dbReference type="SUPFAM" id="SSF55961">
    <property type="entry name" value="Bet v1-like"/>
    <property type="match status" value="1"/>
</dbReference>
<dbReference type="Gene3D" id="3.30.530.20">
    <property type="match status" value="1"/>
</dbReference>
<evidence type="ECO:0000313" key="2">
    <source>
        <dbReference type="EMBL" id="SFV76801.1"/>
    </source>
</evidence>
<name>A0A1W1DSS8_9ZZZZ</name>
<evidence type="ECO:0000259" key="1">
    <source>
        <dbReference type="Pfam" id="PF03364"/>
    </source>
</evidence>
<organism evidence="3">
    <name type="scientific">hydrothermal vent metagenome</name>
    <dbReference type="NCBI Taxonomy" id="652676"/>
    <lineage>
        <taxon>unclassified sequences</taxon>
        <taxon>metagenomes</taxon>
        <taxon>ecological metagenomes</taxon>
    </lineage>
</organism>
<dbReference type="EMBL" id="FPHQ01000139">
    <property type="protein sequence ID" value="SFV76801.1"/>
    <property type="molecule type" value="Genomic_DNA"/>
</dbReference>
<gene>
    <name evidence="2" type="ORF">MNB_SUP05-10-364</name>
    <name evidence="3" type="ORF">MNB_SUP05-7-844</name>
</gene>
<dbReference type="GO" id="GO:0048039">
    <property type="term" value="F:ubiquinone binding"/>
    <property type="evidence" value="ECO:0007669"/>
    <property type="project" value="InterPro"/>
</dbReference>
<dbReference type="CDD" id="cd07813">
    <property type="entry name" value="COQ10p_like"/>
    <property type="match status" value="1"/>
</dbReference>
<dbReference type="InterPro" id="IPR023393">
    <property type="entry name" value="START-like_dom_sf"/>
</dbReference>
<dbReference type="InterPro" id="IPR005031">
    <property type="entry name" value="COQ10_START"/>
</dbReference>
<protein>
    <submittedName>
        <fullName evidence="3">Putative oligoketide cyclase/lipid transport protein, similarity with yeast ubiquinone-binding protein YOL008W</fullName>
    </submittedName>
</protein>
<accession>A0A1W1DSS8</accession>
<evidence type="ECO:0000313" key="3">
    <source>
        <dbReference type="EMBL" id="SFV84421.1"/>
    </source>
</evidence>
<dbReference type="AlphaFoldDB" id="A0A1W1DSS8"/>
<dbReference type="PANTHER" id="PTHR12901:SF10">
    <property type="entry name" value="COENZYME Q-BINDING PROTEIN COQ10, MITOCHONDRIAL"/>
    <property type="match status" value="1"/>
</dbReference>
<reference evidence="3" key="1">
    <citation type="submission" date="2016-10" db="EMBL/GenBank/DDBJ databases">
        <authorList>
            <person name="de Groot N.N."/>
        </authorList>
    </citation>
    <scope>NUCLEOTIDE SEQUENCE</scope>
</reference>
<sequence length="158" mass="18041">MNLFLFFWIFYPLLTMHHISKSAIVAYSCEQMYQLVNQVDDYPQFLNWCSSSSILNQTDDQITASVSINKSAFNKSFTTINTLTPNQRIDMQLKDGPFNHLSGAWIFTPLTDTACKVELELQFNFSSRVVDIAISPIFTSIANSQLDAFVSRAKQIYD</sequence>
<proteinExistence type="predicted"/>
<dbReference type="EMBL" id="FPHW01000132">
    <property type="protein sequence ID" value="SFV84421.1"/>
    <property type="molecule type" value="Genomic_DNA"/>
</dbReference>
<dbReference type="GO" id="GO:0045333">
    <property type="term" value="P:cellular respiration"/>
    <property type="evidence" value="ECO:0007669"/>
    <property type="project" value="InterPro"/>
</dbReference>